<evidence type="ECO:0000313" key="2">
    <source>
        <dbReference type="Proteomes" id="UP001500604"/>
    </source>
</evidence>
<comment type="caution">
    <text evidence="1">The sequence shown here is derived from an EMBL/GenBank/DDBJ whole genome shotgun (WGS) entry which is preliminary data.</text>
</comment>
<dbReference type="SUPFAM" id="SSF141571">
    <property type="entry name" value="Pentapeptide repeat-like"/>
    <property type="match status" value="2"/>
</dbReference>
<dbReference type="InterPro" id="IPR001646">
    <property type="entry name" value="5peptide_repeat"/>
</dbReference>
<name>A0ABP8V6N2_9GAMM</name>
<dbReference type="InterPro" id="IPR051082">
    <property type="entry name" value="Pentapeptide-BTB/POZ_domain"/>
</dbReference>
<sequence>MNDNELEIRLNTLRERIKNQKTKGVEPVTDSQPPQTFHGDITPGCCITHQDLSRTHWQSVRASDLNLSHCTFRNVDFTGAELEGLHATHCHFEHCRFRSADLTASRFEHCTFYHGDEHQRCDFSFCNLKEAQFTECDLSFCSFSRADAYGIEIDHCRAQGCDFSLASFSRMLSRKTAIALATITNTNLAYSDFEGVVLDKCELPNNRWIGVNFTNANLEGANLCGGTMSFEHCHGLSLASADLRNTELHGLDLRQVNLQGVKILEWQQQSLLESLGLIIFPD</sequence>
<dbReference type="EMBL" id="BAABFL010000436">
    <property type="protein sequence ID" value="GAA4651074.1"/>
    <property type="molecule type" value="Genomic_DNA"/>
</dbReference>
<proteinExistence type="predicted"/>
<dbReference type="RefSeq" id="WP_345197381.1">
    <property type="nucleotide sequence ID" value="NZ_BAABFL010000436.1"/>
</dbReference>
<dbReference type="PANTHER" id="PTHR14136:SF17">
    <property type="entry name" value="BTB_POZ DOMAIN-CONTAINING PROTEIN KCTD9"/>
    <property type="match status" value="1"/>
</dbReference>
<keyword evidence="2" id="KW-1185">Reference proteome</keyword>
<protein>
    <recommendedName>
        <fullName evidence="3">Pentapeptide repeat-containing protein</fullName>
    </recommendedName>
</protein>
<dbReference type="Proteomes" id="UP001500604">
    <property type="component" value="Unassembled WGS sequence"/>
</dbReference>
<organism evidence="1 2">
    <name type="scientific">Kistimonas scapharcae</name>
    <dbReference type="NCBI Taxonomy" id="1036133"/>
    <lineage>
        <taxon>Bacteria</taxon>
        <taxon>Pseudomonadati</taxon>
        <taxon>Pseudomonadota</taxon>
        <taxon>Gammaproteobacteria</taxon>
        <taxon>Oceanospirillales</taxon>
        <taxon>Endozoicomonadaceae</taxon>
        <taxon>Kistimonas</taxon>
    </lineage>
</organism>
<reference evidence="2" key="1">
    <citation type="journal article" date="2019" name="Int. J. Syst. Evol. Microbiol.">
        <title>The Global Catalogue of Microorganisms (GCM) 10K type strain sequencing project: providing services to taxonomists for standard genome sequencing and annotation.</title>
        <authorList>
            <consortium name="The Broad Institute Genomics Platform"/>
            <consortium name="The Broad Institute Genome Sequencing Center for Infectious Disease"/>
            <person name="Wu L."/>
            <person name="Ma J."/>
        </authorList>
    </citation>
    <scope>NUCLEOTIDE SEQUENCE [LARGE SCALE GENOMIC DNA]</scope>
    <source>
        <strain evidence="2">JCM 17805</strain>
    </source>
</reference>
<evidence type="ECO:0000313" key="1">
    <source>
        <dbReference type="EMBL" id="GAA4651074.1"/>
    </source>
</evidence>
<accession>A0ABP8V6N2</accession>
<dbReference type="Pfam" id="PF00805">
    <property type="entry name" value="Pentapeptide"/>
    <property type="match status" value="4"/>
</dbReference>
<evidence type="ECO:0008006" key="3">
    <source>
        <dbReference type="Google" id="ProtNLM"/>
    </source>
</evidence>
<gene>
    <name evidence="1" type="ORF">GCM10023116_33570</name>
</gene>
<dbReference type="Gene3D" id="2.160.20.80">
    <property type="entry name" value="E3 ubiquitin-protein ligase SopA"/>
    <property type="match status" value="1"/>
</dbReference>
<dbReference type="PANTHER" id="PTHR14136">
    <property type="entry name" value="BTB_POZ DOMAIN-CONTAINING PROTEIN KCTD9"/>
    <property type="match status" value="1"/>
</dbReference>